<keyword evidence="5" id="KW-0902">Two-component regulatory system</keyword>
<dbReference type="InterPro" id="IPR003594">
    <property type="entry name" value="HATPase_dom"/>
</dbReference>
<dbReference type="Gene3D" id="1.20.5.1930">
    <property type="match status" value="1"/>
</dbReference>
<proteinExistence type="predicted"/>
<evidence type="ECO:0000256" key="2">
    <source>
        <dbReference type="ARBA" id="ARBA00012438"/>
    </source>
</evidence>
<dbReference type="GO" id="GO:0016301">
    <property type="term" value="F:kinase activity"/>
    <property type="evidence" value="ECO:0007669"/>
    <property type="project" value="UniProtKB-KW"/>
</dbReference>
<dbReference type="PROSITE" id="PS50109">
    <property type="entry name" value="HIS_KIN"/>
    <property type="match status" value="1"/>
</dbReference>
<evidence type="ECO:0000256" key="7">
    <source>
        <dbReference type="SAM" id="Coils"/>
    </source>
</evidence>
<reference evidence="11" key="1">
    <citation type="submission" date="2022-12" db="EMBL/GenBank/DDBJ databases">
        <title>Phocaeicola acetigenes sp. nov., isolated feces from a healthy human.</title>
        <authorList>
            <person name="Do H."/>
            <person name="Ha Y.B."/>
            <person name="Kim J.-S."/>
            <person name="Suh M.K."/>
            <person name="Kim H.S."/>
            <person name="Lee J.-S."/>
        </authorList>
    </citation>
    <scope>NUCLEOTIDE SEQUENCE</scope>
    <source>
        <strain evidence="11">KGMB11183</strain>
    </source>
</reference>
<dbReference type="SMART" id="SM00387">
    <property type="entry name" value="HATPase_c"/>
    <property type="match status" value="1"/>
</dbReference>
<dbReference type="RefSeq" id="WP_269876539.1">
    <property type="nucleotide sequence ID" value="NZ_JAPZVM010000001.1"/>
</dbReference>
<evidence type="ECO:0000256" key="4">
    <source>
        <dbReference type="ARBA" id="ARBA00022777"/>
    </source>
</evidence>
<dbReference type="Proteomes" id="UP001141933">
    <property type="component" value="Unassembled WGS sequence"/>
</dbReference>
<feature type="signal peptide" evidence="9">
    <location>
        <begin position="1"/>
        <end position="23"/>
    </location>
</feature>
<dbReference type="Gene3D" id="3.30.565.10">
    <property type="entry name" value="Histidine kinase-like ATPase, C-terminal domain"/>
    <property type="match status" value="1"/>
</dbReference>
<dbReference type="InterPro" id="IPR004358">
    <property type="entry name" value="Sig_transdc_His_kin-like_C"/>
</dbReference>
<accession>A0ABT4PES2</accession>
<evidence type="ECO:0000256" key="6">
    <source>
        <dbReference type="PROSITE-ProRule" id="PRU00339"/>
    </source>
</evidence>
<dbReference type="CDD" id="cd16917">
    <property type="entry name" value="HATPase_UhpB-NarQ-NarX-like"/>
    <property type="match status" value="1"/>
</dbReference>
<evidence type="ECO:0000256" key="1">
    <source>
        <dbReference type="ARBA" id="ARBA00000085"/>
    </source>
</evidence>
<dbReference type="PANTHER" id="PTHR24421:SF10">
    <property type="entry name" value="NITRATE_NITRITE SENSOR PROTEIN NARQ"/>
    <property type="match status" value="1"/>
</dbReference>
<evidence type="ECO:0000256" key="5">
    <source>
        <dbReference type="ARBA" id="ARBA00023012"/>
    </source>
</evidence>
<dbReference type="InterPro" id="IPR050482">
    <property type="entry name" value="Sensor_HK_TwoCompSys"/>
</dbReference>
<keyword evidence="4 11" id="KW-0418">Kinase</keyword>
<keyword evidence="3" id="KW-0808">Transferase</keyword>
<dbReference type="PROSITE" id="PS50005">
    <property type="entry name" value="TPR"/>
    <property type="match status" value="1"/>
</dbReference>
<dbReference type="InterPro" id="IPR005467">
    <property type="entry name" value="His_kinase_dom"/>
</dbReference>
<evidence type="ECO:0000256" key="3">
    <source>
        <dbReference type="ARBA" id="ARBA00022679"/>
    </source>
</evidence>
<keyword evidence="12" id="KW-1185">Reference proteome</keyword>
<keyword evidence="8" id="KW-0472">Membrane</keyword>
<dbReference type="Gene3D" id="1.25.40.10">
    <property type="entry name" value="Tetratricopeptide repeat domain"/>
    <property type="match status" value="2"/>
</dbReference>
<comment type="caution">
    <text evidence="11">The sequence shown here is derived from an EMBL/GenBank/DDBJ whole genome shotgun (WGS) entry which is preliminary data.</text>
</comment>
<dbReference type="PRINTS" id="PR00344">
    <property type="entry name" value="BCTRLSENSOR"/>
</dbReference>
<feature type="transmembrane region" description="Helical" evidence="8">
    <location>
        <begin position="467"/>
        <end position="487"/>
    </location>
</feature>
<feature type="repeat" description="TPR" evidence="6">
    <location>
        <begin position="201"/>
        <end position="234"/>
    </location>
</feature>
<comment type="catalytic activity">
    <reaction evidence="1">
        <text>ATP + protein L-histidine = ADP + protein N-phospho-L-histidine.</text>
        <dbReference type="EC" id="2.7.13.3"/>
    </reaction>
</comment>
<keyword evidence="6" id="KW-0802">TPR repeat</keyword>
<dbReference type="InterPro" id="IPR036890">
    <property type="entry name" value="HATPase_C_sf"/>
</dbReference>
<keyword evidence="9" id="KW-0732">Signal</keyword>
<dbReference type="InterPro" id="IPR011990">
    <property type="entry name" value="TPR-like_helical_dom_sf"/>
</dbReference>
<dbReference type="EMBL" id="JAPZVM010000001">
    <property type="protein sequence ID" value="MCZ8371516.1"/>
    <property type="molecule type" value="Genomic_DNA"/>
</dbReference>
<evidence type="ECO:0000313" key="12">
    <source>
        <dbReference type="Proteomes" id="UP001141933"/>
    </source>
</evidence>
<dbReference type="SMART" id="SM00028">
    <property type="entry name" value="TPR"/>
    <property type="match status" value="3"/>
</dbReference>
<dbReference type="InterPro" id="IPR019734">
    <property type="entry name" value="TPR_rpt"/>
</dbReference>
<feature type="coiled-coil region" evidence="7">
    <location>
        <begin position="492"/>
        <end position="526"/>
    </location>
</feature>
<evidence type="ECO:0000259" key="10">
    <source>
        <dbReference type="PROSITE" id="PS50109"/>
    </source>
</evidence>
<feature type="domain" description="Histidine kinase" evidence="10">
    <location>
        <begin position="538"/>
        <end position="721"/>
    </location>
</feature>
<dbReference type="Pfam" id="PF13424">
    <property type="entry name" value="TPR_12"/>
    <property type="match status" value="1"/>
</dbReference>
<organism evidence="11 12">
    <name type="scientific">Phocaeicola acetigenes</name>
    <dbReference type="NCBI Taxonomy" id="3016083"/>
    <lineage>
        <taxon>Bacteria</taxon>
        <taxon>Pseudomonadati</taxon>
        <taxon>Bacteroidota</taxon>
        <taxon>Bacteroidia</taxon>
        <taxon>Bacteroidales</taxon>
        <taxon>Bacteroidaceae</taxon>
        <taxon>Phocaeicola</taxon>
    </lineage>
</organism>
<keyword evidence="7" id="KW-0175">Coiled coil</keyword>
<dbReference type="PANTHER" id="PTHR24421">
    <property type="entry name" value="NITRATE/NITRITE SENSOR PROTEIN NARX-RELATED"/>
    <property type="match status" value="1"/>
</dbReference>
<dbReference type="SUPFAM" id="SSF48452">
    <property type="entry name" value="TPR-like"/>
    <property type="match status" value="2"/>
</dbReference>
<keyword evidence="8" id="KW-0812">Transmembrane</keyword>
<dbReference type="PROSITE" id="PS51257">
    <property type="entry name" value="PROKAR_LIPOPROTEIN"/>
    <property type="match status" value="1"/>
</dbReference>
<dbReference type="SUPFAM" id="SSF55874">
    <property type="entry name" value="ATPase domain of HSP90 chaperone/DNA topoisomerase II/histidine kinase"/>
    <property type="match status" value="1"/>
</dbReference>
<dbReference type="EC" id="2.7.13.3" evidence="2"/>
<feature type="chain" id="PRO_5046114709" description="histidine kinase" evidence="9">
    <location>
        <begin position="24"/>
        <end position="721"/>
    </location>
</feature>
<keyword evidence="8" id="KW-1133">Transmembrane helix</keyword>
<evidence type="ECO:0000256" key="9">
    <source>
        <dbReference type="SAM" id="SignalP"/>
    </source>
</evidence>
<gene>
    <name evidence="11" type="ORF">O6P32_02195</name>
</gene>
<dbReference type="Pfam" id="PF02518">
    <property type="entry name" value="HATPase_c"/>
    <property type="match status" value="1"/>
</dbReference>
<evidence type="ECO:0000313" key="11">
    <source>
        <dbReference type="EMBL" id="MCZ8371516.1"/>
    </source>
</evidence>
<sequence length="721" mass="83119">MNIAKYLLCTCCIGLSCIHTAPAQNTEELYRKATETQQAETWNKLAEYLYTARKNPTLLRTATEHAKKLAQKNRDSIEWGKAVIYGSDLFYQKGEFQSYQDENRRALKLLRNTHEYGLQEVALNNIATSFGEQDQIDSLIYYTRKAMFLNRLHKGSRGKWGEECQNMAYAYSVYGIADSAYHYTKETIEASIEAKDTLRLLDAYSQMAVFYIKKKQYPDALNYFTKALDIYELVENKHNRLYVYTNLAAMYHKWGKKTAAIKFARHALKDAEGTAEKATYGKLLCNLGLYLHAAGMFRESADTLRMALPLVSESFHYQGSLCQTLASDYDMLGMPDSCEYYLNKVDSLAETHQFVRGELFYASKVALLMHRKNYREAAFYAQRFVKLDEQKELTESSPYIYNMISLALEKGTEDYQTALKYKKKAASMQDSLYQEKANIQMNEFYARYQTTEKELEIASMRLARQKWILAIVGSALMIIILCMITLYQRMKRIRKEKEAADLHIRIQQKEQELEKTEKEMHSHVIDSYFKGIEAERERLAKELHNNVANELLGISMLMKLQPDKSEEAIQQLQKLQKEVRTISHDLMPPIFRQVTLTEILKAHIYNLNVRGNCNFELILTNEQELNKVTEKISLVVYRMVQELSGNIIKYASASAATIELEAGQTHIKLKISDNGKGFDPQKKRKGVGLQLVKKRIDELKGTFLLDTATGEGCRITITFPL</sequence>
<protein>
    <recommendedName>
        <fullName evidence="2">histidine kinase</fullName>
        <ecNumber evidence="2">2.7.13.3</ecNumber>
    </recommendedName>
</protein>
<name>A0ABT4PES2_9BACT</name>
<evidence type="ECO:0000256" key="8">
    <source>
        <dbReference type="SAM" id="Phobius"/>
    </source>
</evidence>